<dbReference type="EMBL" id="AP022577">
    <property type="protein sequence ID" value="BBX84434.1"/>
    <property type="molecule type" value="Genomic_DNA"/>
</dbReference>
<organism evidence="1 2">
    <name type="scientific">Mycolicibacterium aubagnense</name>
    <dbReference type="NCBI Taxonomy" id="319707"/>
    <lineage>
        <taxon>Bacteria</taxon>
        <taxon>Bacillati</taxon>
        <taxon>Actinomycetota</taxon>
        <taxon>Actinomycetes</taxon>
        <taxon>Mycobacteriales</taxon>
        <taxon>Mycobacteriaceae</taxon>
        <taxon>Mycolicibacterium</taxon>
    </lineage>
</organism>
<gene>
    <name evidence="1" type="ORF">MAUB_23070</name>
</gene>
<evidence type="ECO:0000313" key="2">
    <source>
        <dbReference type="Proteomes" id="UP000465609"/>
    </source>
</evidence>
<proteinExistence type="predicted"/>
<keyword evidence="2" id="KW-1185">Reference proteome</keyword>
<evidence type="ECO:0000313" key="1">
    <source>
        <dbReference type="EMBL" id="BBX84434.1"/>
    </source>
</evidence>
<accession>A0ABM7ICP0</accession>
<dbReference type="Proteomes" id="UP000465609">
    <property type="component" value="Chromosome"/>
</dbReference>
<name>A0ABM7ICP0_9MYCO</name>
<dbReference type="RefSeq" id="WP_163910713.1">
    <property type="nucleotide sequence ID" value="NZ_AP022577.1"/>
</dbReference>
<reference evidence="1 2" key="1">
    <citation type="journal article" date="2019" name="Emerg. Microbes Infect.">
        <title>Comprehensive subspecies identification of 175 nontuberculous mycobacteria species based on 7547 genomic profiles.</title>
        <authorList>
            <person name="Matsumoto Y."/>
            <person name="Kinjo T."/>
            <person name="Motooka D."/>
            <person name="Nabeya D."/>
            <person name="Jung N."/>
            <person name="Uechi K."/>
            <person name="Horii T."/>
            <person name="Iida T."/>
            <person name="Fujita J."/>
            <person name="Nakamura S."/>
        </authorList>
    </citation>
    <scope>NUCLEOTIDE SEQUENCE [LARGE SCALE GENOMIC DNA]</scope>
    <source>
        <strain evidence="1 2">JCM 15296</strain>
    </source>
</reference>
<sequence length="54" mass="5784">MTVATWGVVKQADAVGFDFSREYLGASSKHFPFDWRPDGEVPGAVQVSGSCCCS</sequence>
<protein>
    <submittedName>
        <fullName evidence="1">Uncharacterized protein</fullName>
    </submittedName>
</protein>